<dbReference type="RefSeq" id="WP_039636195.1">
    <property type="nucleotide sequence ID" value="NZ_AYSO01000020.1"/>
</dbReference>
<dbReference type="EMBL" id="AYSO01000020">
    <property type="protein sequence ID" value="KIE44656.1"/>
    <property type="molecule type" value="Genomic_DNA"/>
</dbReference>
<sequence length="278" mass="33347">MDIITNLYNESRRYCIYNGAFWDRQGSELGEKNIYRYSKTKEFILYQAEETSNASFREEILRTILNEIEKIIPENFKTIEELKEYIICTSENVKIDEKKYIFEPYKIEMKKVMYNAIEDEKEKFKNFIMALDEEELQNVKPLFYRRVFSEEEGKTIKKSLVETYKKLTCSKKDVLCGNCLYIDKELPPQILRNIFINRGIKKLYEIHIGKKIYHEIDVSIFDPYDVSQSDRYWSSCDMDWVIFADHEESIYIRGGWLIEAITSEVPKAHNMLNDYVYR</sequence>
<dbReference type="STRING" id="29341.RSJ17_04675"/>
<keyword evidence="2" id="KW-1185">Reference proteome</keyword>
<dbReference type="OrthoDB" id="3395557at2"/>
<dbReference type="AlphaFoldDB" id="A0A0C1R2H8"/>
<gene>
    <name evidence="1" type="ORF">U732_375</name>
</gene>
<evidence type="ECO:0000313" key="2">
    <source>
        <dbReference type="Proteomes" id="UP000031366"/>
    </source>
</evidence>
<evidence type="ECO:0000313" key="1">
    <source>
        <dbReference type="EMBL" id="KIE44656.1"/>
    </source>
</evidence>
<proteinExistence type="predicted"/>
<accession>A0A0C1R2H8</accession>
<name>A0A0C1R2H8_9CLOT</name>
<protein>
    <submittedName>
        <fullName evidence="1">Uncharacterized protein</fullName>
    </submittedName>
</protein>
<organism evidence="1 2">
    <name type="scientific">Clostridium argentinense CDC 2741</name>
    <dbReference type="NCBI Taxonomy" id="1418104"/>
    <lineage>
        <taxon>Bacteria</taxon>
        <taxon>Bacillati</taxon>
        <taxon>Bacillota</taxon>
        <taxon>Clostridia</taxon>
        <taxon>Eubacteriales</taxon>
        <taxon>Clostridiaceae</taxon>
        <taxon>Clostridium</taxon>
    </lineage>
</organism>
<comment type="caution">
    <text evidence="1">The sequence shown here is derived from an EMBL/GenBank/DDBJ whole genome shotgun (WGS) entry which is preliminary data.</text>
</comment>
<reference evidence="1 2" key="1">
    <citation type="journal article" date="2015" name="Infect. Genet. Evol.">
        <title>Genomic sequences of six botulinum neurotoxin-producing strains representing three clostridial species illustrate the mobility and diversity of botulinum neurotoxin genes.</title>
        <authorList>
            <person name="Smith T.J."/>
            <person name="Hill K.K."/>
            <person name="Xie G."/>
            <person name="Foley B.T."/>
            <person name="Williamson C.H."/>
            <person name="Foster J.T."/>
            <person name="Johnson S.L."/>
            <person name="Chertkov O."/>
            <person name="Teshima H."/>
            <person name="Gibbons H.S."/>
            <person name="Johnsky L.A."/>
            <person name="Karavis M.A."/>
            <person name="Smith L.A."/>
        </authorList>
    </citation>
    <scope>NUCLEOTIDE SEQUENCE [LARGE SCALE GENOMIC DNA]</scope>
    <source>
        <strain evidence="1 2">CDC 2741</strain>
    </source>
</reference>
<dbReference type="Proteomes" id="UP000031366">
    <property type="component" value="Unassembled WGS sequence"/>
</dbReference>